<gene>
    <name evidence="7" type="ORF">H8S17_06815</name>
</gene>
<keyword evidence="8" id="KW-1185">Reference proteome</keyword>
<dbReference type="Pfam" id="PF02653">
    <property type="entry name" value="BPD_transp_2"/>
    <property type="match status" value="1"/>
</dbReference>
<evidence type="ECO:0000256" key="3">
    <source>
        <dbReference type="ARBA" id="ARBA00022692"/>
    </source>
</evidence>
<comment type="subcellular location">
    <subcellularLocation>
        <location evidence="1">Cell membrane</location>
        <topology evidence="1">Multi-pass membrane protein</topology>
    </subcellularLocation>
</comment>
<dbReference type="PANTHER" id="PTHR30482">
    <property type="entry name" value="HIGH-AFFINITY BRANCHED-CHAIN AMINO ACID TRANSPORT SYSTEM PERMEASE"/>
    <property type="match status" value="1"/>
</dbReference>
<keyword evidence="3 6" id="KW-0812">Transmembrane</keyword>
<feature type="transmembrane region" description="Helical" evidence="6">
    <location>
        <begin position="302"/>
        <end position="321"/>
    </location>
</feature>
<dbReference type="EMBL" id="JACOPH010000004">
    <property type="protein sequence ID" value="MBC5713926.1"/>
    <property type="molecule type" value="Genomic_DNA"/>
</dbReference>
<evidence type="ECO:0000256" key="1">
    <source>
        <dbReference type="ARBA" id="ARBA00004651"/>
    </source>
</evidence>
<feature type="transmembrane region" description="Helical" evidence="6">
    <location>
        <begin position="12"/>
        <end position="32"/>
    </location>
</feature>
<name>A0A923LQ77_9FIRM</name>
<evidence type="ECO:0000313" key="7">
    <source>
        <dbReference type="EMBL" id="MBC5713926.1"/>
    </source>
</evidence>
<dbReference type="GO" id="GO:0015658">
    <property type="term" value="F:branched-chain amino acid transmembrane transporter activity"/>
    <property type="evidence" value="ECO:0007669"/>
    <property type="project" value="InterPro"/>
</dbReference>
<proteinExistence type="predicted"/>
<evidence type="ECO:0000313" key="8">
    <source>
        <dbReference type="Proteomes" id="UP000606720"/>
    </source>
</evidence>
<feature type="transmembrane region" description="Helical" evidence="6">
    <location>
        <begin position="267"/>
        <end position="290"/>
    </location>
</feature>
<dbReference type="InterPro" id="IPR043428">
    <property type="entry name" value="LivM-like"/>
</dbReference>
<evidence type="ECO:0000256" key="6">
    <source>
        <dbReference type="SAM" id="Phobius"/>
    </source>
</evidence>
<evidence type="ECO:0000256" key="2">
    <source>
        <dbReference type="ARBA" id="ARBA00022475"/>
    </source>
</evidence>
<accession>A0A923LQ77</accession>
<dbReference type="Proteomes" id="UP000606720">
    <property type="component" value="Unassembled WGS sequence"/>
</dbReference>
<sequence length="354" mass="39369">MKERFMKFFDNSIGKIGISAVFFIVLFIFPIILRGSGYGNESYVEGVLILCMMWAAMTLSWNLLMGYMGIWSLAQQVFFGIAAYTSAMLNYYFHMSPWLGFIVGPIAAAVVGLIIAIPVLRLKAAPYIIIATMCLAEIIRLVFTNLVDLTRGELGFWMMDSFHDIGSINFNGVDKIPYYYLMFIIFAVIALVCGILAKSSTGLAMKAIRDSQEAAESLGVDLTKTKIKVFVLSAYMAGFCGVFYAHYMKILTPTNVFGQSMMTEFIAMNVLGGLATVRGPIFGAFFITIIMESLQGIDDYKLLIYAIILIITTLIMPNGILNSKAQFLSWNKKIKKLLHKNADKQPTQMVKGDA</sequence>
<reference evidence="7" key="1">
    <citation type="submission" date="2020-08" db="EMBL/GenBank/DDBJ databases">
        <title>Genome public.</title>
        <authorList>
            <person name="Liu C."/>
            <person name="Sun Q."/>
        </authorList>
    </citation>
    <scope>NUCLEOTIDE SEQUENCE</scope>
    <source>
        <strain evidence="7">BX1005</strain>
    </source>
</reference>
<dbReference type="AlphaFoldDB" id="A0A923LQ77"/>
<evidence type="ECO:0000256" key="5">
    <source>
        <dbReference type="ARBA" id="ARBA00023136"/>
    </source>
</evidence>
<dbReference type="CDD" id="cd06581">
    <property type="entry name" value="TM_PBP1_LivM_like"/>
    <property type="match status" value="1"/>
</dbReference>
<dbReference type="PANTHER" id="PTHR30482:SF10">
    <property type="entry name" value="HIGH-AFFINITY BRANCHED-CHAIN AMINO ACID TRANSPORT PROTEIN BRAE"/>
    <property type="match status" value="1"/>
</dbReference>
<keyword evidence="5 6" id="KW-0472">Membrane</keyword>
<feature type="transmembrane region" description="Helical" evidence="6">
    <location>
        <begin position="229"/>
        <end position="247"/>
    </location>
</feature>
<feature type="transmembrane region" description="Helical" evidence="6">
    <location>
        <begin position="44"/>
        <end position="64"/>
    </location>
</feature>
<keyword evidence="2" id="KW-1003">Cell membrane</keyword>
<feature type="transmembrane region" description="Helical" evidence="6">
    <location>
        <begin position="99"/>
        <end position="120"/>
    </location>
</feature>
<dbReference type="RefSeq" id="WP_186866713.1">
    <property type="nucleotide sequence ID" value="NZ_JACOPH010000004.1"/>
</dbReference>
<dbReference type="GO" id="GO:0005886">
    <property type="term" value="C:plasma membrane"/>
    <property type="evidence" value="ECO:0007669"/>
    <property type="project" value="UniProtKB-SubCell"/>
</dbReference>
<protein>
    <submittedName>
        <fullName evidence="7">Branched-chain amino acid ABC transporter permease</fullName>
    </submittedName>
</protein>
<feature type="transmembrane region" description="Helical" evidence="6">
    <location>
        <begin position="76"/>
        <end position="93"/>
    </location>
</feature>
<keyword evidence="4 6" id="KW-1133">Transmembrane helix</keyword>
<evidence type="ECO:0000256" key="4">
    <source>
        <dbReference type="ARBA" id="ARBA00022989"/>
    </source>
</evidence>
<feature type="transmembrane region" description="Helical" evidence="6">
    <location>
        <begin position="127"/>
        <end position="147"/>
    </location>
</feature>
<organism evidence="7 8">
    <name type="scientific">Roseburia zhanii</name>
    <dbReference type="NCBI Taxonomy" id="2763064"/>
    <lineage>
        <taxon>Bacteria</taxon>
        <taxon>Bacillati</taxon>
        <taxon>Bacillota</taxon>
        <taxon>Clostridia</taxon>
        <taxon>Lachnospirales</taxon>
        <taxon>Lachnospiraceae</taxon>
        <taxon>Roseburia</taxon>
    </lineage>
</organism>
<dbReference type="InterPro" id="IPR001851">
    <property type="entry name" value="ABC_transp_permease"/>
</dbReference>
<feature type="transmembrane region" description="Helical" evidence="6">
    <location>
        <begin position="178"/>
        <end position="197"/>
    </location>
</feature>
<comment type="caution">
    <text evidence="7">The sequence shown here is derived from an EMBL/GenBank/DDBJ whole genome shotgun (WGS) entry which is preliminary data.</text>
</comment>